<gene>
    <name evidence="1" type="ORF">DSO57_1027475</name>
</gene>
<accession>A0ACC2T1T0</accession>
<proteinExistence type="predicted"/>
<keyword evidence="2" id="KW-1185">Reference proteome</keyword>
<comment type="caution">
    <text evidence="1">The sequence shown here is derived from an EMBL/GenBank/DDBJ whole genome shotgun (WGS) entry which is preliminary data.</text>
</comment>
<dbReference type="EMBL" id="QTSX02003718">
    <property type="protein sequence ID" value="KAJ9068553.1"/>
    <property type="molecule type" value="Genomic_DNA"/>
</dbReference>
<evidence type="ECO:0000313" key="2">
    <source>
        <dbReference type="Proteomes" id="UP001165960"/>
    </source>
</evidence>
<reference evidence="1" key="1">
    <citation type="submission" date="2022-04" db="EMBL/GenBank/DDBJ databases">
        <title>Genome of the entomopathogenic fungus Entomophthora muscae.</title>
        <authorList>
            <person name="Elya C."/>
            <person name="Lovett B.R."/>
            <person name="Lee E."/>
            <person name="Macias A.M."/>
            <person name="Hajek A.E."/>
            <person name="De Bivort B.L."/>
            <person name="Kasson M.T."/>
            <person name="De Fine Licht H.H."/>
            <person name="Stajich J.E."/>
        </authorList>
    </citation>
    <scope>NUCLEOTIDE SEQUENCE</scope>
    <source>
        <strain evidence="1">Berkeley</strain>
    </source>
</reference>
<organism evidence="1 2">
    <name type="scientific">Entomophthora muscae</name>
    <dbReference type="NCBI Taxonomy" id="34485"/>
    <lineage>
        <taxon>Eukaryota</taxon>
        <taxon>Fungi</taxon>
        <taxon>Fungi incertae sedis</taxon>
        <taxon>Zoopagomycota</taxon>
        <taxon>Entomophthoromycotina</taxon>
        <taxon>Entomophthoromycetes</taxon>
        <taxon>Entomophthorales</taxon>
        <taxon>Entomophthoraceae</taxon>
        <taxon>Entomophthora</taxon>
    </lineage>
</organism>
<evidence type="ECO:0000313" key="1">
    <source>
        <dbReference type="EMBL" id="KAJ9068553.1"/>
    </source>
</evidence>
<dbReference type="Proteomes" id="UP001165960">
    <property type="component" value="Unassembled WGS sequence"/>
</dbReference>
<feature type="non-terminal residue" evidence="1">
    <location>
        <position position="66"/>
    </location>
</feature>
<name>A0ACC2T1T0_9FUNG</name>
<protein>
    <submittedName>
        <fullName evidence="1">Uncharacterized protein</fullName>
    </submittedName>
</protein>
<sequence length="66" mass="7442">MPVSNQEANLSLPCELASEPLPQDSLQEWEQSPRRTKKSPQKPAKPLNSLEDLAHTVDERFVVAYP</sequence>